<feature type="transmembrane region" description="Helical" evidence="1">
    <location>
        <begin position="29"/>
        <end position="47"/>
    </location>
</feature>
<organism evidence="3 4">
    <name type="scientific">Spirochaeta isovalerica</name>
    <dbReference type="NCBI Taxonomy" id="150"/>
    <lineage>
        <taxon>Bacteria</taxon>
        <taxon>Pseudomonadati</taxon>
        <taxon>Spirochaetota</taxon>
        <taxon>Spirochaetia</taxon>
        <taxon>Spirochaetales</taxon>
        <taxon>Spirochaetaceae</taxon>
        <taxon>Spirochaeta</taxon>
    </lineage>
</organism>
<dbReference type="RefSeq" id="WP_184747479.1">
    <property type="nucleotide sequence ID" value="NZ_JACHGJ010000005.1"/>
</dbReference>
<feature type="domain" description="YcxB-like C-terminal" evidence="2">
    <location>
        <begin position="91"/>
        <end position="147"/>
    </location>
</feature>
<dbReference type="Proteomes" id="UP000587760">
    <property type="component" value="Unassembled WGS sequence"/>
</dbReference>
<keyword evidence="1" id="KW-0812">Transmembrane</keyword>
<evidence type="ECO:0000259" key="2">
    <source>
        <dbReference type="Pfam" id="PF14317"/>
    </source>
</evidence>
<evidence type="ECO:0000313" key="4">
    <source>
        <dbReference type="Proteomes" id="UP000587760"/>
    </source>
</evidence>
<feature type="transmembrane region" description="Helical" evidence="1">
    <location>
        <begin position="53"/>
        <end position="73"/>
    </location>
</feature>
<proteinExistence type="predicted"/>
<accession>A0A841RE13</accession>
<keyword evidence="1" id="KW-0472">Membrane</keyword>
<reference evidence="3 4" key="1">
    <citation type="submission" date="2020-08" db="EMBL/GenBank/DDBJ databases">
        <title>Genomic Encyclopedia of Type Strains, Phase IV (KMG-IV): sequencing the most valuable type-strain genomes for metagenomic binning, comparative biology and taxonomic classification.</title>
        <authorList>
            <person name="Goeker M."/>
        </authorList>
    </citation>
    <scope>NUCLEOTIDE SEQUENCE [LARGE SCALE GENOMIC DNA]</scope>
    <source>
        <strain evidence="3 4">DSM 2461</strain>
    </source>
</reference>
<evidence type="ECO:0000313" key="3">
    <source>
        <dbReference type="EMBL" id="MBB6481240.1"/>
    </source>
</evidence>
<dbReference type="AlphaFoldDB" id="A0A841RE13"/>
<dbReference type="EMBL" id="JACHGJ010000005">
    <property type="protein sequence ID" value="MBB6481240.1"/>
    <property type="molecule type" value="Genomic_DNA"/>
</dbReference>
<gene>
    <name evidence="3" type="ORF">HNR50_002913</name>
</gene>
<dbReference type="InterPro" id="IPR025588">
    <property type="entry name" value="YcxB-like_C"/>
</dbReference>
<comment type="caution">
    <text evidence="3">The sequence shown here is derived from an EMBL/GenBank/DDBJ whole genome shotgun (WGS) entry which is preliminary data.</text>
</comment>
<sequence length="158" mass="17618">MEFSFQYKVRPGNLLILGLANTYRSMAGLVNLIFTISMILLAVRFWADGSRDVRILIVAGILLFPLVQPLFIYMRSRKIVASIPDGLEMKIDGSGIRVISEKSSTLIPFSDLISVKRVGEILILYTGTKQSFVLNKQTLGGQGQELYDFLSAQKDAKK</sequence>
<evidence type="ECO:0000256" key="1">
    <source>
        <dbReference type="SAM" id="Phobius"/>
    </source>
</evidence>
<keyword evidence="1" id="KW-1133">Transmembrane helix</keyword>
<name>A0A841RE13_9SPIO</name>
<dbReference type="Pfam" id="PF14317">
    <property type="entry name" value="YcxB"/>
    <property type="match status" value="1"/>
</dbReference>
<protein>
    <recommendedName>
        <fullName evidence="2">YcxB-like C-terminal domain-containing protein</fullName>
    </recommendedName>
</protein>
<keyword evidence="4" id="KW-1185">Reference proteome</keyword>